<evidence type="ECO:0000313" key="2">
    <source>
        <dbReference type="Proteomes" id="UP000297229"/>
    </source>
</evidence>
<dbReference type="EMBL" id="PQXM01000242">
    <property type="protein sequence ID" value="TGO74987.1"/>
    <property type="molecule type" value="Genomic_DNA"/>
</dbReference>
<comment type="caution">
    <text evidence="1">The sequence shown here is derived from an EMBL/GenBank/DDBJ whole genome shotgun (WGS) entry which is preliminary data.</text>
</comment>
<sequence>MLMKSSGLTRAEFAALADALAYLDIGGGVVIPDAVSTSSNSMLSFASDKVREAIASSAVGEVVPVSDFSNPCFKKPPNATTSAAPPPMDITRAVDLEGAVDGAASVVASESTFI</sequence>
<accession>A0A4Z1K147</accession>
<dbReference type="AlphaFoldDB" id="A0A4Z1K147"/>
<proteinExistence type="predicted"/>
<evidence type="ECO:0000313" key="1">
    <source>
        <dbReference type="EMBL" id="TGO74987.1"/>
    </source>
</evidence>
<reference evidence="1 2" key="1">
    <citation type="submission" date="2017-12" db="EMBL/GenBank/DDBJ databases">
        <title>Comparative genomics of Botrytis spp.</title>
        <authorList>
            <person name="Valero-Jimenez C.A."/>
            <person name="Tapia P."/>
            <person name="Veloso J."/>
            <person name="Silva-Moreno E."/>
            <person name="Staats M."/>
            <person name="Valdes J.H."/>
            <person name="Van Kan J.A.L."/>
        </authorList>
    </citation>
    <scope>NUCLEOTIDE SEQUENCE [LARGE SCALE GENOMIC DNA]</scope>
    <source>
        <strain evidence="1 2">Be9601</strain>
    </source>
</reference>
<dbReference type="Proteomes" id="UP000297229">
    <property type="component" value="Unassembled WGS sequence"/>
</dbReference>
<gene>
    <name evidence="1" type="ORF">BELL_0243g00130</name>
</gene>
<organism evidence="1 2">
    <name type="scientific">Botrytis elliptica</name>
    <dbReference type="NCBI Taxonomy" id="278938"/>
    <lineage>
        <taxon>Eukaryota</taxon>
        <taxon>Fungi</taxon>
        <taxon>Dikarya</taxon>
        <taxon>Ascomycota</taxon>
        <taxon>Pezizomycotina</taxon>
        <taxon>Leotiomycetes</taxon>
        <taxon>Helotiales</taxon>
        <taxon>Sclerotiniaceae</taxon>
        <taxon>Botrytis</taxon>
    </lineage>
</organism>
<protein>
    <submittedName>
        <fullName evidence="1">Uncharacterized protein</fullName>
    </submittedName>
</protein>
<keyword evidence="2" id="KW-1185">Reference proteome</keyword>
<name>A0A4Z1K147_9HELO</name>